<dbReference type="PANTHER" id="PTHR43660:SF1">
    <property type="entry name" value="DIPEPTIDYL CARBOXYPEPTIDASE"/>
    <property type="match status" value="1"/>
</dbReference>
<dbReference type="Proteomes" id="UP001156873">
    <property type="component" value="Unassembled WGS sequence"/>
</dbReference>
<feature type="domain" description="Peptidase M3A/M3B catalytic" evidence="10">
    <location>
        <begin position="273"/>
        <end position="724"/>
    </location>
</feature>
<sequence>MKHPLAAALAIALTAAVSAPATAQSANAGDGPVNSATSATDAQAGNPLFVDSPLPLQYPQFDQLKDAHFAPAFDAGMARNLEEIRKIASEKTAPTFENTIIALEQSGKLLDNARRIFGNLNGTDTNDTRKQINNEYAPKFAAHRDAIVLDPQLFERVEAIYNQRNDLGLDAEGVRLVEEYYDSFVRSGARLSEADKARLKDINGRLAELGTEFSNNVLDEVNDSAVLVDDRAELAGLSESQIATAAKAAADKGHEGKYLLTLLNTTGQPILPQLDSRALRERVHKASVARGSRGNEWDNTGIVAEVLKLRGERAKLLGYDTPAEFVLADETAATVEAVNQMLGRLAPAAVANARREGEALQAMIDREQAAKGEPTFQLEPWDWAYYTEKVRKAEYDFDDNQLKPYFEMKNVLENGVFFAATQLYGITFKERADLPKYHPDTWTYDVFDKDGEQLSIFIFDPYARPSKRGGAWMNSYVGESELEGTLPVVANHQNIPKPPAGEPTLLTWDEVTTMFHEFGHALHGMFSDVKYPYFFMNVPRDFVEFPSQVNEMWADWPSILANYAKHHETGEPLPQALLDKKMASATFNEGFATTEYLGAAMLDQYLHQLPQDRLPSAGEIMATEAAALESVGLDYAPVPPRYRTPYFSHIMGGYAAAYYAYIWSEVLDANTVEWIKASGGLKPENGERLRSTLLSRGGAKDAKQLFVDFTGHEPKIEPLLKKRGLDAPPAN</sequence>
<dbReference type="EC" id="3.4.24.-" evidence="11"/>
<dbReference type="SUPFAM" id="SSF55486">
    <property type="entry name" value="Metalloproteases ('zincins'), catalytic domain"/>
    <property type="match status" value="1"/>
</dbReference>
<dbReference type="Gene3D" id="1.10.1370.40">
    <property type="match status" value="1"/>
</dbReference>
<keyword evidence="12" id="KW-1185">Reference proteome</keyword>
<keyword evidence="2 7" id="KW-0645">Protease</keyword>
<dbReference type="InterPro" id="IPR045090">
    <property type="entry name" value="Pept_M3A_M3B"/>
</dbReference>
<feature type="chain" id="PRO_5046037716" evidence="9">
    <location>
        <begin position="24"/>
        <end position="731"/>
    </location>
</feature>
<gene>
    <name evidence="11" type="ORF">QFW81_00555</name>
</gene>
<dbReference type="Pfam" id="PF01432">
    <property type="entry name" value="Peptidase_M3"/>
    <property type="match status" value="1"/>
</dbReference>
<feature type="signal peptide" evidence="9">
    <location>
        <begin position="1"/>
        <end position="23"/>
    </location>
</feature>
<proteinExistence type="inferred from homology"/>
<organism evidence="11 12">
    <name type="scientific">Luteimonas kalidii</name>
    <dbReference type="NCBI Taxonomy" id="3042025"/>
    <lineage>
        <taxon>Bacteria</taxon>
        <taxon>Pseudomonadati</taxon>
        <taxon>Pseudomonadota</taxon>
        <taxon>Gammaproteobacteria</taxon>
        <taxon>Lysobacterales</taxon>
        <taxon>Lysobacteraceae</taxon>
        <taxon>Luteimonas</taxon>
    </lineage>
</organism>
<dbReference type="GO" id="GO:0016787">
    <property type="term" value="F:hydrolase activity"/>
    <property type="evidence" value="ECO:0007669"/>
    <property type="project" value="UniProtKB-KW"/>
</dbReference>
<dbReference type="Gene3D" id="3.40.390.10">
    <property type="entry name" value="Collagenase (Catalytic Domain)"/>
    <property type="match status" value="1"/>
</dbReference>
<evidence type="ECO:0000256" key="1">
    <source>
        <dbReference type="ARBA" id="ARBA00006040"/>
    </source>
</evidence>
<dbReference type="InterPro" id="IPR024079">
    <property type="entry name" value="MetalloPept_cat_dom_sf"/>
</dbReference>
<keyword evidence="5 7" id="KW-0862">Zinc</keyword>
<dbReference type="InterPro" id="IPR001567">
    <property type="entry name" value="Pept_M3A_M3B_dom"/>
</dbReference>
<dbReference type="RefSeq" id="WP_280576603.1">
    <property type="nucleotide sequence ID" value="NZ_JARXRO010000002.1"/>
</dbReference>
<accession>A0ABT6JP86</accession>
<feature type="compositionally biased region" description="Polar residues" evidence="8">
    <location>
        <begin position="34"/>
        <end position="43"/>
    </location>
</feature>
<reference evidence="11 12" key="1">
    <citation type="submission" date="2023-04" db="EMBL/GenBank/DDBJ databases">
        <title>Luteimonas sp. M1R5S59.</title>
        <authorList>
            <person name="Sun J.-Q."/>
        </authorList>
    </citation>
    <scope>NUCLEOTIDE SEQUENCE [LARGE SCALE GENOMIC DNA]</scope>
    <source>
        <strain evidence="11 12">M1R5S59</strain>
    </source>
</reference>
<evidence type="ECO:0000256" key="4">
    <source>
        <dbReference type="ARBA" id="ARBA00022801"/>
    </source>
</evidence>
<dbReference type="CDD" id="cd06456">
    <property type="entry name" value="M3A_DCP"/>
    <property type="match status" value="1"/>
</dbReference>
<evidence type="ECO:0000256" key="2">
    <source>
        <dbReference type="ARBA" id="ARBA00022670"/>
    </source>
</evidence>
<protein>
    <submittedName>
        <fullName evidence="11">M3 family metallopeptidase</fullName>
        <ecNumber evidence="11">3.4.24.-</ecNumber>
    </submittedName>
</protein>
<evidence type="ECO:0000313" key="11">
    <source>
        <dbReference type="EMBL" id="MDH5832424.1"/>
    </source>
</evidence>
<comment type="cofactor">
    <cofactor evidence="7">
        <name>Zn(2+)</name>
        <dbReference type="ChEBI" id="CHEBI:29105"/>
    </cofactor>
    <text evidence="7">Binds 1 zinc ion.</text>
</comment>
<comment type="caution">
    <text evidence="11">The sequence shown here is derived from an EMBL/GenBank/DDBJ whole genome shotgun (WGS) entry which is preliminary data.</text>
</comment>
<evidence type="ECO:0000256" key="9">
    <source>
        <dbReference type="SAM" id="SignalP"/>
    </source>
</evidence>
<keyword evidence="9" id="KW-0732">Signal</keyword>
<name>A0ABT6JP86_9GAMM</name>
<dbReference type="InterPro" id="IPR034005">
    <property type="entry name" value="M3A_DCP"/>
</dbReference>
<evidence type="ECO:0000256" key="8">
    <source>
        <dbReference type="SAM" id="MobiDB-lite"/>
    </source>
</evidence>
<comment type="similarity">
    <text evidence="1 7">Belongs to the peptidase M3 family.</text>
</comment>
<evidence type="ECO:0000259" key="10">
    <source>
        <dbReference type="Pfam" id="PF01432"/>
    </source>
</evidence>
<dbReference type="PANTHER" id="PTHR43660">
    <property type="entry name" value="DIPEPTIDYL CARBOXYPEPTIDASE"/>
    <property type="match status" value="1"/>
</dbReference>
<evidence type="ECO:0000256" key="6">
    <source>
        <dbReference type="ARBA" id="ARBA00023049"/>
    </source>
</evidence>
<keyword evidence="4 7" id="KW-0378">Hydrolase</keyword>
<evidence type="ECO:0000256" key="7">
    <source>
        <dbReference type="RuleBase" id="RU003435"/>
    </source>
</evidence>
<evidence type="ECO:0000313" key="12">
    <source>
        <dbReference type="Proteomes" id="UP001156873"/>
    </source>
</evidence>
<evidence type="ECO:0000256" key="3">
    <source>
        <dbReference type="ARBA" id="ARBA00022723"/>
    </source>
</evidence>
<dbReference type="InterPro" id="IPR024077">
    <property type="entry name" value="Neurolysin/TOP_dom2"/>
</dbReference>
<feature type="region of interest" description="Disordered" evidence="8">
    <location>
        <begin position="24"/>
        <end position="46"/>
    </location>
</feature>
<dbReference type="EMBL" id="JARXRO010000002">
    <property type="protein sequence ID" value="MDH5832424.1"/>
    <property type="molecule type" value="Genomic_DNA"/>
</dbReference>
<evidence type="ECO:0000256" key="5">
    <source>
        <dbReference type="ARBA" id="ARBA00022833"/>
    </source>
</evidence>
<dbReference type="Gene3D" id="1.10.1370.10">
    <property type="entry name" value="Neurolysin, domain 3"/>
    <property type="match status" value="1"/>
</dbReference>
<keyword evidence="3 7" id="KW-0479">Metal-binding</keyword>
<keyword evidence="6 7" id="KW-0482">Metalloprotease</keyword>